<evidence type="ECO:0000313" key="1">
    <source>
        <dbReference type="EMBL" id="WEF33561.1"/>
    </source>
</evidence>
<keyword evidence="2" id="KW-1185">Reference proteome</keyword>
<evidence type="ECO:0000313" key="2">
    <source>
        <dbReference type="Proteomes" id="UP001216510"/>
    </source>
</evidence>
<accession>A0ABY8BF09</accession>
<protein>
    <submittedName>
        <fullName evidence="1">Type VI secretion system-associated protein TagF</fullName>
    </submittedName>
</protein>
<reference evidence="1 2" key="1">
    <citation type="submission" date="2023-02" db="EMBL/GenBank/DDBJ databases">
        <title>Gemone sequence of Telluria chitinolytica ACM 3522T.</title>
        <authorList>
            <person name="Frediansyah A."/>
            <person name="Miess H."/>
            <person name="Gross H."/>
        </authorList>
    </citation>
    <scope>NUCLEOTIDE SEQUENCE [LARGE SCALE GENOMIC DNA]</scope>
    <source>
        <strain evidence="1 2">ACM 3522</strain>
    </source>
</reference>
<name>A0ABY8BF09_9BURK</name>
<dbReference type="InterPro" id="IPR038225">
    <property type="entry name" value="TagF_sf"/>
</dbReference>
<dbReference type="Pfam" id="PF09867">
    <property type="entry name" value="TagF_N"/>
    <property type="match status" value="1"/>
</dbReference>
<dbReference type="EMBL" id="CP119083">
    <property type="protein sequence ID" value="WEF33561.1"/>
    <property type="molecule type" value="Genomic_DNA"/>
</dbReference>
<organism evidence="1 2">
    <name type="scientific">Pseudoduganella chitinolytica</name>
    <dbReference type="NCBI Taxonomy" id="34070"/>
    <lineage>
        <taxon>Bacteria</taxon>
        <taxon>Pseudomonadati</taxon>
        <taxon>Pseudomonadota</taxon>
        <taxon>Betaproteobacteria</taxon>
        <taxon>Burkholderiales</taxon>
        <taxon>Oxalobacteraceae</taxon>
        <taxon>Telluria group</taxon>
        <taxon>Pseudoduganella</taxon>
    </lineage>
</organism>
<dbReference type="RefSeq" id="WP_277416259.1">
    <property type="nucleotide sequence ID" value="NZ_CP119083.1"/>
</dbReference>
<proteinExistence type="predicted"/>
<dbReference type="Proteomes" id="UP001216510">
    <property type="component" value="Chromosome"/>
</dbReference>
<dbReference type="NCBIfam" id="TIGR03373">
    <property type="entry name" value="VI_minor_4"/>
    <property type="match status" value="1"/>
</dbReference>
<gene>
    <name evidence="1" type="primary">tagF</name>
    <name evidence="1" type="ORF">PX653_01865</name>
</gene>
<dbReference type="Gene3D" id="3.40.1730.10">
    <property type="entry name" value="pa0076 domain"/>
    <property type="match status" value="1"/>
</dbReference>
<sequence>MSARIGYFGKLATRPDFVRSGEQHALGGLLDSWVAATLTELAGNARWKLHYDALAPLHFAFVGPCSRHVVAGHLLASGDQSGRRFPFIAMSALEVTQPQSFLPASPLALAGAWRQLGDLAAGAQAAADPAGALQALAATAVDSAAVRADHGGALAAFCAAYDVAALQAMLAHDARRYDVRGIVLGIGLLLQPFQSAGGQRLARSLALPLPHNEALRPAVAAFWLALVAPFLRQRDIELGLFMTALRGEPHFVVGFGGATPATLRAIIDPEFGAEQLIAFDDTAWVDDAKDRDPAVQHLAACLAQDTLSLRACADLFHVTFS</sequence>
<dbReference type="InterPro" id="IPR017748">
    <property type="entry name" value="TagF"/>
</dbReference>